<evidence type="ECO:0000256" key="2">
    <source>
        <dbReference type="ARBA" id="ARBA00001625"/>
    </source>
</evidence>
<comment type="cofactor">
    <cofactor evidence="8">
        <name>Mg(2+)</name>
        <dbReference type="ChEBI" id="CHEBI:18420"/>
    </cofactor>
</comment>
<organism evidence="9">
    <name type="scientific">Oscillatoriales cyanobacterium SpSt-418</name>
    <dbReference type="NCBI Taxonomy" id="2282169"/>
    <lineage>
        <taxon>Bacteria</taxon>
        <taxon>Bacillati</taxon>
        <taxon>Cyanobacteriota</taxon>
        <taxon>Cyanophyceae</taxon>
        <taxon>Oscillatoriophycideae</taxon>
        <taxon>Oscillatoriales</taxon>
    </lineage>
</organism>
<dbReference type="InterPro" id="IPR020550">
    <property type="entry name" value="Inositol_monophosphatase_CS"/>
</dbReference>
<proteinExistence type="predicted"/>
<comment type="catalytic activity">
    <reaction evidence="2">
        <text>adenosine 3',5'-bisphosphate + H2O = AMP + phosphate</text>
        <dbReference type="Rhea" id="RHEA:10040"/>
        <dbReference type="ChEBI" id="CHEBI:15377"/>
        <dbReference type="ChEBI" id="CHEBI:43474"/>
        <dbReference type="ChEBI" id="CHEBI:58343"/>
        <dbReference type="ChEBI" id="CHEBI:456215"/>
        <dbReference type="EC" id="3.1.3.7"/>
    </reaction>
</comment>
<comment type="catalytic activity">
    <reaction evidence="1">
        <text>a myo-inositol phosphate + H2O = myo-inositol + phosphate</text>
        <dbReference type="Rhea" id="RHEA:24056"/>
        <dbReference type="ChEBI" id="CHEBI:15377"/>
        <dbReference type="ChEBI" id="CHEBI:17268"/>
        <dbReference type="ChEBI" id="CHEBI:43474"/>
        <dbReference type="ChEBI" id="CHEBI:84139"/>
        <dbReference type="EC" id="3.1.3.25"/>
    </reaction>
</comment>
<dbReference type="PRINTS" id="PR00377">
    <property type="entry name" value="IMPHPHTASES"/>
</dbReference>
<keyword evidence="4 8" id="KW-0479">Metal-binding</keyword>
<dbReference type="SUPFAM" id="SSF56655">
    <property type="entry name" value="Carbohydrate phosphatase"/>
    <property type="match status" value="1"/>
</dbReference>
<sequence>MTDYTAADLQEWGAIARQIGWGAADILIEMQTTYQLQSSEDGPVTTADVAANDYILSNLQAAFGQQFGYLSEETFKTQPPAERLNKSLVWVIDPLDGTKDYIKANGEYAVHIALVHHHRPILAIVACPVAKTVYSAALGQGTIAERHDGSQQQMHVSSRNQVSELIVVASRSHRDARFEQLMQQFPCQKQKQVGSIGGKIGVMIEQEADVYISLSGKSAPKDWDLAAPELILTEAGGKLTRFDGSLLQYNQADVLQWGGLLASNGPCHEFLCKEAVRLLGEIEAKNS</sequence>
<dbReference type="EMBL" id="DSRU01000294">
    <property type="protein sequence ID" value="HFN00144.1"/>
    <property type="molecule type" value="Genomic_DNA"/>
</dbReference>
<accession>A0A7C3KGV4</accession>
<dbReference type="Gene3D" id="3.40.190.80">
    <property type="match status" value="1"/>
</dbReference>
<dbReference type="Gene3D" id="3.30.540.10">
    <property type="entry name" value="Fructose-1,6-Bisphosphatase, subunit A, domain 1"/>
    <property type="match status" value="1"/>
</dbReference>
<dbReference type="PROSITE" id="PS00630">
    <property type="entry name" value="IMP_2"/>
    <property type="match status" value="1"/>
</dbReference>
<dbReference type="GO" id="GO:0008441">
    <property type="term" value="F:3'(2'),5'-bisphosphate nucleotidase activity"/>
    <property type="evidence" value="ECO:0007669"/>
    <property type="project" value="UniProtKB-EC"/>
</dbReference>
<evidence type="ECO:0000313" key="9">
    <source>
        <dbReference type="EMBL" id="HFN00144.1"/>
    </source>
</evidence>
<dbReference type="GO" id="GO:0046854">
    <property type="term" value="P:phosphatidylinositol phosphate biosynthetic process"/>
    <property type="evidence" value="ECO:0007669"/>
    <property type="project" value="InterPro"/>
</dbReference>
<dbReference type="EC" id="3.1.3.25" evidence="3"/>
<dbReference type="GO" id="GO:0046872">
    <property type="term" value="F:metal ion binding"/>
    <property type="evidence" value="ECO:0007669"/>
    <property type="project" value="UniProtKB-KW"/>
</dbReference>
<dbReference type="GO" id="GO:0052834">
    <property type="term" value="F:inositol monophosphate phosphatase activity"/>
    <property type="evidence" value="ECO:0007669"/>
    <property type="project" value="UniProtKB-EC"/>
</dbReference>
<dbReference type="PANTHER" id="PTHR43028:SF1">
    <property type="entry name" value="AMMONIUM TRANSPORT PROTEIN"/>
    <property type="match status" value="1"/>
</dbReference>
<dbReference type="Pfam" id="PF00459">
    <property type="entry name" value="Inositol_P"/>
    <property type="match status" value="1"/>
</dbReference>
<keyword evidence="5 8" id="KW-0460">Magnesium</keyword>
<dbReference type="GO" id="GO:0000103">
    <property type="term" value="P:sulfate assimilation"/>
    <property type="evidence" value="ECO:0007669"/>
    <property type="project" value="TreeGrafter"/>
</dbReference>
<dbReference type="InterPro" id="IPR020583">
    <property type="entry name" value="Inositol_monoP_metal-BS"/>
</dbReference>
<evidence type="ECO:0000256" key="8">
    <source>
        <dbReference type="PIRSR" id="PIRSR600760-2"/>
    </source>
</evidence>
<evidence type="ECO:0000256" key="1">
    <source>
        <dbReference type="ARBA" id="ARBA00001033"/>
    </source>
</evidence>
<feature type="binding site" evidence="8">
    <location>
        <position position="224"/>
    </location>
    <ligand>
        <name>Mg(2+)</name>
        <dbReference type="ChEBI" id="CHEBI:18420"/>
        <label>1</label>
        <note>catalytic</note>
    </ligand>
</feature>
<dbReference type="GO" id="GO:0050427">
    <property type="term" value="P:3'-phosphoadenosine 5'-phosphosulfate metabolic process"/>
    <property type="evidence" value="ECO:0007669"/>
    <property type="project" value="TreeGrafter"/>
</dbReference>
<gene>
    <name evidence="9" type="ORF">ENR64_20775</name>
</gene>
<evidence type="ECO:0000256" key="5">
    <source>
        <dbReference type="ARBA" id="ARBA00022842"/>
    </source>
</evidence>
<evidence type="ECO:0000256" key="6">
    <source>
        <dbReference type="ARBA" id="ARBA00041694"/>
    </source>
</evidence>
<feature type="binding site" evidence="8">
    <location>
        <position position="93"/>
    </location>
    <ligand>
        <name>Mg(2+)</name>
        <dbReference type="ChEBI" id="CHEBI:18420"/>
        <label>2</label>
    </ligand>
</feature>
<evidence type="ECO:0000256" key="4">
    <source>
        <dbReference type="ARBA" id="ARBA00022723"/>
    </source>
</evidence>
<name>A0A7C3KGV4_9CYAN</name>
<feature type="binding site" evidence="8">
    <location>
        <position position="95"/>
    </location>
    <ligand>
        <name>Mg(2+)</name>
        <dbReference type="ChEBI" id="CHEBI:18420"/>
        <label>1</label>
        <note>catalytic</note>
    </ligand>
</feature>
<protein>
    <recommendedName>
        <fullName evidence="3">inositol-phosphate phosphatase</fullName>
        <ecNumber evidence="3">3.1.3.25</ecNumber>
    </recommendedName>
    <alternativeName>
        <fullName evidence="6">3'(2'),5-bisphosphonucleoside 3'(2')-phosphohydrolase</fullName>
    </alternativeName>
    <alternativeName>
        <fullName evidence="7">DPNPase</fullName>
    </alternativeName>
</protein>
<evidence type="ECO:0000256" key="7">
    <source>
        <dbReference type="ARBA" id="ARBA00042530"/>
    </source>
</evidence>
<dbReference type="PROSITE" id="PS00629">
    <property type="entry name" value="IMP_1"/>
    <property type="match status" value="1"/>
</dbReference>
<comment type="caution">
    <text evidence="9">The sequence shown here is derived from an EMBL/GenBank/DDBJ whole genome shotgun (WGS) entry which is preliminary data.</text>
</comment>
<feature type="binding site" evidence="8">
    <location>
        <position position="72"/>
    </location>
    <ligand>
        <name>Mg(2+)</name>
        <dbReference type="ChEBI" id="CHEBI:18420"/>
        <label>1</label>
        <note>catalytic</note>
    </ligand>
</feature>
<dbReference type="CDD" id="cd01638">
    <property type="entry name" value="CysQ"/>
    <property type="match status" value="1"/>
</dbReference>
<dbReference type="AlphaFoldDB" id="A0A7C3KGV4"/>
<feature type="binding site" evidence="8">
    <location>
        <position position="96"/>
    </location>
    <ligand>
        <name>Mg(2+)</name>
        <dbReference type="ChEBI" id="CHEBI:18420"/>
        <label>1</label>
        <note>catalytic</note>
    </ligand>
</feature>
<dbReference type="PANTHER" id="PTHR43028">
    <property type="entry name" value="3'(2'),5'-BISPHOSPHATE NUCLEOTIDASE 1"/>
    <property type="match status" value="1"/>
</dbReference>
<dbReference type="InterPro" id="IPR000760">
    <property type="entry name" value="Inositol_monophosphatase-like"/>
</dbReference>
<dbReference type="InterPro" id="IPR050725">
    <property type="entry name" value="CysQ/Inositol_MonoPase"/>
</dbReference>
<reference evidence="9" key="1">
    <citation type="journal article" date="2020" name="mSystems">
        <title>Genome- and Community-Level Interaction Insights into Carbon Utilization and Element Cycling Functions of Hydrothermarchaeota in Hydrothermal Sediment.</title>
        <authorList>
            <person name="Zhou Z."/>
            <person name="Liu Y."/>
            <person name="Xu W."/>
            <person name="Pan J."/>
            <person name="Luo Z.H."/>
            <person name="Li M."/>
        </authorList>
    </citation>
    <scope>NUCLEOTIDE SEQUENCE [LARGE SCALE GENOMIC DNA]</scope>
    <source>
        <strain evidence="9">SpSt-418</strain>
    </source>
</reference>
<evidence type="ECO:0000256" key="3">
    <source>
        <dbReference type="ARBA" id="ARBA00013106"/>
    </source>
</evidence>